<name>A0AAE0SZK8_9BIVA</name>
<sequence length="86" mass="10515">MPGDLVSSELYRMFAQHHRYVQLRPELDENFELRLQSSDLIWQIVDLKFNLFHVCQADVCKLQQMCFDIFKLFRYFCWTSLLQKFC</sequence>
<dbReference type="EMBL" id="JAEAOA010000546">
    <property type="protein sequence ID" value="KAK3600984.1"/>
    <property type="molecule type" value="Genomic_DNA"/>
</dbReference>
<dbReference type="AlphaFoldDB" id="A0AAE0SZK8"/>
<protein>
    <submittedName>
        <fullName evidence="1">Uncharacterized protein</fullName>
    </submittedName>
</protein>
<gene>
    <name evidence="1" type="ORF">CHS0354_008095</name>
</gene>
<reference evidence="1" key="2">
    <citation type="journal article" date="2021" name="Genome Biol. Evol.">
        <title>Developing a high-quality reference genome for a parasitic bivalve with doubly uniparental inheritance (Bivalvia: Unionida).</title>
        <authorList>
            <person name="Smith C.H."/>
        </authorList>
    </citation>
    <scope>NUCLEOTIDE SEQUENCE</scope>
    <source>
        <strain evidence="1">CHS0354</strain>
        <tissue evidence="1">Mantle</tissue>
    </source>
</reference>
<evidence type="ECO:0000313" key="2">
    <source>
        <dbReference type="Proteomes" id="UP001195483"/>
    </source>
</evidence>
<dbReference type="Proteomes" id="UP001195483">
    <property type="component" value="Unassembled WGS sequence"/>
</dbReference>
<keyword evidence="2" id="KW-1185">Reference proteome</keyword>
<comment type="caution">
    <text evidence="1">The sequence shown here is derived from an EMBL/GenBank/DDBJ whole genome shotgun (WGS) entry which is preliminary data.</text>
</comment>
<evidence type="ECO:0000313" key="1">
    <source>
        <dbReference type="EMBL" id="KAK3600984.1"/>
    </source>
</evidence>
<accession>A0AAE0SZK8</accession>
<reference evidence="1" key="3">
    <citation type="submission" date="2023-05" db="EMBL/GenBank/DDBJ databases">
        <authorList>
            <person name="Smith C.H."/>
        </authorList>
    </citation>
    <scope>NUCLEOTIDE SEQUENCE</scope>
    <source>
        <strain evidence="1">CHS0354</strain>
        <tissue evidence="1">Mantle</tissue>
    </source>
</reference>
<reference evidence="1" key="1">
    <citation type="journal article" date="2021" name="Genome Biol. Evol.">
        <title>A High-Quality Reference Genome for a Parasitic Bivalve with Doubly Uniparental Inheritance (Bivalvia: Unionida).</title>
        <authorList>
            <person name="Smith C.H."/>
        </authorList>
    </citation>
    <scope>NUCLEOTIDE SEQUENCE</scope>
    <source>
        <strain evidence="1">CHS0354</strain>
    </source>
</reference>
<proteinExistence type="predicted"/>
<organism evidence="1 2">
    <name type="scientific">Potamilus streckersoni</name>
    <dbReference type="NCBI Taxonomy" id="2493646"/>
    <lineage>
        <taxon>Eukaryota</taxon>
        <taxon>Metazoa</taxon>
        <taxon>Spiralia</taxon>
        <taxon>Lophotrochozoa</taxon>
        <taxon>Mollusca</taxon>
        <taxon>Bivalvia</taxon>
        <taxon>Autobranchia</taxon>
        <taxon>Heteroconchia</taxon>
        <taxon>Palaeoheterodonta</taxon>
        <taxon>Unionida</taxon>
        <taxon>Unionoidea</taxon>
        <taxon>Unionidae</taxon>
        <taxon>Ambleminae</taxon>
        <taxon>Lampsilini</taxon>
        <taxon>Potamilus</taxon>
    </lineage>
</organism>